<feature type="compositionally biased region" description="Basic and acidic residues" evidence="4">
    <location>
        <begin position="1"/>
        <end position="13"/>
    </location>
</feature>
<proteinExistence type="inferred from homology"/>
<feature type="region of interest" description="SAW" evidence="3">
    <location>
        <begin position="470"/>
        <end position="546"/>
    </location>
</feature>
<dbReference type="InParanoid" id="A0A251SQL7"/>
<keyword evidence="2" id="KW-0804">Transcription</keyword>
<evidence type="ECO:0000313" key="6">
    <source>
        <dbReference type="EMBL" id="OTG00843.1"/>
    </source>
</evidence>
<evidence type="ECO:0000256" key="2">
    <source>
        <dbReference type="ARBA" id="ARBA00023163"/>
    </source>
</evidence>
<dbReference type="EMBL" id="CM007902">
    <property type="protein sequence ID" value="OTG00843.1"/>
    <property type="molecule type" value="Genomic_DNA"/>
</dbReference>
<sequence length="548" mass="61039">MESNKRPPFDSRGKLPILYEDDDGSENKSKATDGFTFATDNHQVGHAPLKDFHSFDALFLDSTPPLRSYKHKMKELADIESQYSELIKPHTQSHQGPVQYEASGPKISTDAVNRGPVQHEASGMKISIDSVIRLGGERFIQSCSSTSMNDISTASHPYSSSFSGLSDQEVKDVQLIENLLLSAEKVTHQQFEQSIKLLDWCDVLSSSSGNPIQRLVHYFSEALREKVDKETGRASLCGSGKKDVENLARRVVSSNATATMLYEKSPLFQAGCFSGVQALVDGVSGSKKVHVIDLSIRQGTQCAILMQALVSQPNCLIEHLKITAVGSHSKQKIEQTGDWLKCFAESINLSFSFNLVIVEDMLDFNKDLLELDPDEALGVYTSYGLWGMIGQQDRLDSLMNVIKSINPCVMVVCEIAANLNSPYFVNRFIEGLFYYGTLFDSLEECLGREDENRTITESMYFGKGINNVVASEGNERVIRHVHINVWRKFFAQFGMKEAELSLSSLYQANLVTEKFSYGSCCTFDRDGDSLVIGWKGTPVEYVTAWKFS</sequence>
<reference evidence="5" key="3">
    <citation type="submission" date="2020-06" db="EMBL/GenBank/DDBJ databases">
        <title>Helianthus annuus Genome sequencing and assembly Release 2.</title>
        <authorList>
            <person name="Gouzy J."/>
            <person name="Langlade N."/>
            <person name="Munos S."/>
        </authorList>
    </citation>
    <scope>NUCLEOTIDE SEQUENCE</scope>
    <source>
        <tissue evidence="5">Leaves</tissue>
    </source>
</reference>
<dbReference type="EMBL" id="MNCJ02000328">
    <property type="protein sequence ID" value="KAF5772616.1"/>
    <property type="molecule type" value="Genomic_DNA"/>
</dbReference>
<feature type="short sequence motif" description="VHIID" evidence="3">
    <location>
        <begin position="289"/>
        <end position="293"/>
    </location>
</feature>
<evidence type="ECO:0000313" key="7">
    <source>
        <dbReference type="Proteomes" id="UP000215914"/>
    </source>
</evidence>
<dbReference type="GO" id="GO:0043565">
    <property type="term" value="F:sequence-specific DNA binding"/>
    <property type="evidence" value="ECO:0000318"/>
    <property type="project" value="GO_Central"/>
</dbReference>
<protein>
    <submittedName>
        <fullName evidence="6">Putative transcription factor GRAS</fullName>
    </submittedName>
    <submittedName>
        <fullName evidence="5">Transcription factor GRAS family</fullName>
    </submittedName>
</protein>
<dbReference type="InterPro" id="IPR005202">
    <property type="entry name" value="TF_GRAS"/>
</dbReference>
<evidence type="ECO:0000256" key="4">
    <source>
        <dbReference type="SAM" id="MobiDB-lite"/>
    </source>
</evidence>
<comment type="similarity">
    <text evidence="3">Belongs to the GRAS family.</text>
</comment>
<dbReference type="Gramene" id="mRNA:HanXRQr2_Chr13g0579251">
    <property type="protein sequence ID" value="CDS:HanXRQr2_Chr13g0579251.1"/>
    <property type="gene ID" value="HanXRQr2_Chr13g0579251"/>
</dbReference>
<name>A0A251SQL7_HELAN</name>
<evidence type="ECO:0000313" key="5">
    <source>
        <dbReference type="EMBL" id="KAF5772616.1"/>
    </source>
</evidence>
<dbReference type="OrthoDB" id="770224at2759"/>
<feature type="region of interest" description="Leucine repeat II (LRII)" evidence="3">
    <location>
        <begin position="335"/>
        <end position="367"/>
    </location>
</feature>
<evidence type="ECO:0000256" key="3">
    <source>
        <dbReference type="PROSITE-ProRule" id="PRU01191"/>
    </source>
</evidence>
<reference evidence="5 7" key="1">
    <citation type="journal article" date="2017" name="Nature">
        <title>The sunflower genome provides insights into oil metabolism, flowering and Asterid evolution.</title>
        <authorList>
            <person name="Badouin H."/>
            <person name="Gouzy J."/>
            <person name="Grassa C.J."/>
            <person name="Murat F."/>
            <person name="Staton S.E."/>
            <person name="Cottret L."/>
            <person name="Lelandais-Briere C."/>
            <person name="Owens G.L."/>
            <person name="Carrere S."/>
            <person name="Mayjonade B."/>
            <person name="Legrand L."/>
            <person name="Gill N."/>
            <person name="Kane N.C."/>
            <person name="Bowers J.E."/>
            <person name="Hubner S."/>
            <person name="Bellec A."/>
            <person name="Berard A."/>
            <person name="Berges H."/>
            <person name="Blanchet N."/>
            <person name="Boniface M.C."/>
            <person name="Brunel D."/>
            <person name="Catrice O."/>
            <person name="Chaidir N."/>
            <person name="Claudel C."/>
            <person name="Donnadieu C."/>
            <person name="Faraut T."/>
            <person name="Fievet G."/>
            <person name="Helmstetter N."/>
            <person name="King M."/>
            <person name="Knapp S.J."/>
            <person name="Lai Z."/>
            <person name="Le Paslier M.C."/>
            <person name="Lippi Y."/>
            <person name="Lorenzon L."/>
            <person name="Mandel J.R."/>
            <person name="Marage G."/>
            <person name="Marchand G."/>
            <person name="Marquand E."/>
            <person name="Bret-Mestries E."/>
            <person name="Morien E."/>
            <person name="Nambeesan S."/>
            <person name="Nguyen T."/>
            <person name="Pegot-Espagnet P."/>
            <person name="Pouilly N."/>
            <person name="Raftis F."/>
            <person name="Sallet E."/>
            <person name="Schiex T."/>
            <person name="Thomas J."/>
            <person name="Vandecasteele C."/>
            <person name="Vares D."/>
            <person name="Vear F."/>
            <person name="Vautrin S."/>
            <person name="Crespi M."/>
            <person name="Mangin B."/>
            <person name="Burke J.M."/>
            <person name="Salse J."/>
            <person name="Munos S."/>
            <person name="Vincourt P."/>
            <person name="Rieseberg L.H."/>
            <person name="Langlade N.B."/>
        </authorList>
    </citation>
    <scope>NUCLEOTIDE SEQUENCE [LARGE SCALE GENOMIC DNA]</scope>
    <source>
        <strain evidence="7">cv. SF193</strain>
        <tissue evidence="5">Leaves</tissue>
    </source>
</reference>
<feature type="region of interest" description="Disordered" evidence="4">
    <location>
        <begin position="1"/>
        <end position="32"/>
    </location>
</feature>
<dbReference type="GO" id="GO:0006355">
    <property type="term" value="P:regulation of DNA-templated transcription"/>
    <property type="evidence" value="ECO:0000318"/>
    <property type="project" value="GO_Central"/>
</dbReference>
<gene>
    <name evidence="6" type="ORF">HannXRQ_Chr13g0395551</name>
    <name evidence="5" type="ORF">HanXRQr2_Chr13g0579251</name>
</gene>
<evidence type="ECO:0000256" key="1">
    <source>
        <dbReference type="ARBA" id="ARBA00023015"/>
    </source>
</evidence>
<dbReference type="Pfam" id="PF03514">
    <property type="entry name" value="GRAS"/>
    <property type="match status" value="1"/>
</dbReference>
<dbReference type="STRING" id="4232.A0A251SQL7"/>
<dbReference type="GO" id="GO:0005634">
    <property type="term" value="C:nucleus"/>
    <property type="evidence" value="ECO:0000318"/>
    <property type="project" value="GO_Central"/>
</dbReference>
<dbReference type="PROSITE" id="PS50985">
    <property type="entry name" value="GRAS"/>
    <property type="match status" value="1"/>
</dbReference>
<dbReference type="Proteomes" id="UP000215914">
    <property type="component" value="Chromosome 13"/>
</dbReference>
<dbReference type="GO" id="GO:0003700">
    <property type="term" value="F:DNA-binding transcription factor activity"/>
    <property type="evidence" value="ECO:0000318"/>
    <property type="project" value="GO_Central"/>
</dbReference>
<accession>A0A251SQL7</accession>
<organism evidence="6 7">
    <name type="scientific">Helianthus annuus</name>
    <name type="common">Common sunflower</name>
    <dbReference type="NCBI Taxonomy" id="4232"/>
    <lineage>
        <taxon>Eukaryota</taxon>
        <taxon>Viridiplantae</taxon>
        <taxon>Streptophyta</taxon>
        <taxon>Embryophyta</taxon>
        <taxon>Tracheophyta</taxon>
        <taxon>Spermatophyta</taxon>
        <taxon>Magnoliopsida</taxon>
        <taxon>eudicotyledons</taxon>
        <taxon>Gunneridae</taxon>
        <taxon>Pentapetalae</taxon>
        <taxon>asterids</taxon>
        <taxon>campanulids</taxon>
        <taxon>Asterales</taxon>
        <taxon>Asteraceae</taxon>
        <taxon>Asteroideae</taxon>
        <taxon>Heliantheae alliance</taxon>
        <taxon>Heliantheae</taxon>
        <taxon>Helianthus</taxon>
    </lineage>
</organism>
<dbReference type="PANTHER" id="PTHR31636">
    <property type="entry name" value="OSJNBA0084A10.13 PROTEIN-RELATED"/>
    <property type="match status" value="1"/>
</dbReference>
<reference evidence="6" key="2">
    <citation type="submission" date="2017-02" db="EMBL/GenBank/DDBJ databases">
        <title>Sunflower complete genome.</title>
        <authorList>
            <person name="Langlade N."/>
            <person name="Munos S."/>
        </authorList>
    </citation>
    <scope>NUCLEOTIDE SEQUENCE [LARGE SCALE GENOMIC DNA]</scope>
    <source>
        <tissue evidence="6">Leaves</tissue>
    </source>
</reference>
<dbReference type="AlphaFoldDB" id="A0A251SQL7"/>
<keyword evidence="1" id="KW-0805">Transcription regulation</keyword>
<comment type="caution">
    <text evidence="3">Lacks conserved residue(s) required for the propagation of feature annotation.</text>
</comment>
<keyword evidence="7" id="KW-1185">Reference proteome</keyword>